<dbReference type="EMBL" id="JAHXCT010000001">
    <property type="protein sequence ID" value="MBW4768417.1"/>
    <property type="molecule type" value="Genomic_DNA"/>
</dbReference>
<comment type="caution">
    <text evidence="2">The sequence shown here is derived from an EMBL/GenBank/DDBJ whole genome shotgun (WGS) entry which is preliminary data.</text>
</comment>
<gene>
    <name evidence="2" type="ORF">KZO38_01350</name>
</gene>
<organism evidence="2 3">
    <name type="scientific">Hoylesella nanceiensis</name>
    <dbReference type="NCBI Taxonomy" id="425941"/>
    <lineage>
        <taxon>Bacteria</taxon>
        <taxon>Pseudomonadati</taxon>
        <taxon>Bacteroidota</taxon>
        <taxon>Bacteroidia</taxon>
        <taxon>Bacteroidales</taxon>
        <taxon>Prevotellaceae</taxon>
        <taxon>Hoylesella</taxon>
    </lineage>
</organism>
<evidence type="ECO:0000313" key="2">
    <source>
        <dbReference type="EMBL" id="MBW4768417.1"/>
    </source>
</evidence>
<proteinExistence type="predicted"/>
<reference evidence="2 3" key="1">
    <citation type="submission" date="2021-07" db="EMBL/GenBank/DDBJ databases">
        <title>Genomic diversity and antimicrobial resistance of Prevotella spp. isolated from chronic lung disease airways.</title>
        <authorList>
            <person name="Webb K.A."/>
            <person name="Olagoke O.S."/>
            <person name="Baird T."/>
            <person name="Neill J."/>
            <person name="Pham A."/>
            <person name="Wells T.J."/>
            <person name="Ramsay K.A."/>
            <person name="Bell S.C."/>
            <person name="Sarovich D.S."/>
            <person name="Price E.P."/>
        </authorList>
    </citation>
    <scope>NUCLEOTIDE SEQUENCE [LARGE SCALE GENOMIC DNA]</scope>
    <source>
        <strain evidence="2 3">SCHI0011.S.12</strain>
    </source>
</reference>
<feature type="coiled-coil region" evidence="1">
    <location>
        <begin position="210"/>
        <end position="237"/>
    </location>
</feature>
<dbReference type="Proteomes" id="UP000788426">
    <property type="component" value="Unassembled WGS sequence"/>
</dbReference>
<evidence type="ECO:0000313" key="3">
    <source>
        <dbReference type="Proteomes" id="UP000788426"/>
    </source>
</evidence>
<keyword evidence="3" id="KW-1185">Reference proteome</keyword>
<dbReference type="RefSeq" id="WP_219479169.1">
    <property type="nucleotide sequence ID" value="NZ_JABZTH010000031.1"/>
</dbReference>
<keyword evidence="1" id="KW-0175">Coiled coil</keyword>
<evidence type="ECO:0000256" key="1">
    <source>
        <dbReference type="SAM" id="Coils"/>
    </source>
</evidence>
<protein>
    <submittedName>
        <fullName evidence="2">Uncharacterized protein</fullName>
    </submittedName>
</protein>
<sequence length="260" mass="30939">MVNPVLKKLAPYDFIYVVQAHGSIKVCDWLSKRGLYQEYCGLAKISNINNIYALYYDFGTHVSNNPSWIKDESFLSFTKEYYKDSDSSTTNERLSNLKPIGYRGIVRTEDMDVELRLSSIDDKHLLPICFISYNQDGYSMHCRQYADYQTWIKNRNPKRYESNLNKNYDAKNMMHCFRLIHMAGEIAEGKSMQLKRTWDKQFLMDVRNHKFEYEEIIELLEKEKEHMNKLMEESTITEKIDINFVNQLLIEIRRIQLGFK</sequence>
<accession>A0ABS6YA14</accession>
<name>A0ABS6YA14_9BACT</name>